<keyword evidence="3" id="KW-1185">Reference proteome</keyword>
<feature type="region of interest" description="Disordered" evidence="1">
    <location>
        <begin position="713"/>
        <end position="738"/>
    </location>
</feature>
<feature type="compositionally biased region" description="Polar residues" evidence="1">
    <location>
        <begin position="599"/>
        <end position="612"/>
    </location>
</feature>
<feature type="compositionally biased region" description="Low complexity" evidence="1">
    <location>
        <begin position="191"/>
        <end position="206"/>
    </location>
</feature>
<feature type="compositionally biased region" description="Acidic residues" evidence="1">
    <location>
        <begin position="571"/>
        <end position="583"/>
    </location>
</feature>
<organism evidence="2 3">
    <name type="scientific">Lottia gigantea</name>
    <name type="common">Giant owl limpet</name>
    <dbReference type="NCBI Taxonomy" id="225164"/>
    <lineage>
        <taxon>Eukaryota</taxon>
        <taxon>Metazoa</taxon>
        <taxon>Spiralia</taxon>
        <taxon>Lophotrochozoa</taxon>
        <taxon>Mollusca</taxon>
        <taxon>Gastropoda</taxon>
        <taxon>Patellogastropoda</taxon>
        <taxon>Lottioidea</taxon>
        <taxon>Lottiidae</taxon>
        <taxon>Lottia</taxon>
    </lineage>
</organism>
<feature type="region of interest" description="Disordered" evidence="1">
    <location>
        <begin position="268"/>
        <end position="413"/>
    </location>
</feature>
<dbReference type="OrthoDB" id="6112685at2759"/>
<feature type="compositionally biased region" description="Basic and acidic residues" evidence="1">
    <location>
        <begin position="369"/>
        <end position="388"/>
    </location>
</feature>
<feature type="compositionally biased region" description="Low complexity" evidence="1">
    <location>
        <begin position="226"/>
        <end position="239"/>
    </location>
</feature>
<feature type="region of interest" description="Disordered" evidence="1">
    <location>
        <begin position="430"/>
        <end position="452"/>
    </location>
</feature>
<accession>V3ZQN3</accession>
<sequence length="835" mass="94010">MNKGNLGKQIHLLERDLVKRKLKIDMERRNILKSFQAIRRTSGNSDVGLPPEDRMDNIYAHSRHSKSGLRLSEKRLMEWKRRERELRRFMREMTIGSDLEISPRCYRVNKRAKMINDFGRDPEEQSAKVFRLYLENDKIQSKLEPRTKDIKALRLDKNHFIKIPCNAYIQDDLAQIVLQSDSIADVERSTGSRMSRSNSSSTSSNRVTPEVMNRHKTLSTERPRVSSRISLNRNSSRIGSGRHKVPASTSEVTSSGYVVYDKDASQAIHNQIPMKEERVSRERDRSRNRPGTTSQRDYYDRPTSSRSRKQGLSPVANSAASLATSPEVPSDQKQNERSVSSGRPKSAKQQHDRVLSSKLTAHLNRQKRRGDSRDVDQSRREFLERNERPTSVSQRTRSLSRSGNRSSLSNGSIENFLGYEDRNLTSASSRAKSVERCCGRNSRSSRSPSSRASNSLGFIADLFDYEDNCKSRKLKSNRYSPDSMSSTFDSAEERITSSRRTPRSSDSRSRATLLCPTKHDCLKTSSIPRSLAVKKPKPHVHTNHLYAPFVLDSTDDESESEDSFFSSGSDAEADTEDEAEEQGLQEQQPGTSVVVVPSGDQSNVGAQETGESGKNLEAVSNAEERNSQVNVVGAESSDTSKDADAVSKGLAQRSTVQKQVRFSDNEDTKPCESYTQPISAAGRNFSQTVATQASLNTTPSFQTTASQTIWSSGAEYHRAHESDPRRHSLPKSAKYPTLKQTKSATAVIHPTRYLRKTQSDIFVEHPPKINSTRPLTIGSLFNVSIALSKLTRKKSLRDLVNLNNPDLREAMRQERLKDLEIKSKQLSEEANNFKL</sequence>
<evidence type="ECO:0000313" key="2">
    <source>
        <dbReference type="EMBL" id="ESO84815.1"/>
    </source>
</evidence>
<feature type="region of interest" description="Disordered" evidence="1">
    <location>
        <begin position="474"/>
        <end position="512"/>
    </location>
</feature>
<dbReference type="RefSeq" id="XP_009064437.1">
    <property type="nucleotide sequence ID" value="XM_009066189.1"/>
</dbReference>
<feature type="compositionally biased region" description="Basic and acidic residues" evidence="1">
    <location>
        <begin position="715"/>
        <end position="726"/>
    </location>
</feature>
<feature type="compositionally biased region" description="Polar residues" evidence="1">
    <location>
        <begin position="315"/>
        <end position="324"/>
    </location>
</feature>
<dbReference type="OMA" id="KNGTIME"/>
<dbReference type="AlphaFoldDB" id="V3ZQN3"/>
<feature type="compositionally biased region" description="Basic and acidic residues" evidence="1">
    <location>
        <begin position="274"/>
        <end position="287"/>
    </location>
</feature>
<dbReference type="HOGENOM" id="CLU_340186_0_0_1"/>
<reference evidence="2 3" key="1">
    <citation type="journal article" date="2013" name="Nature">
        <title>Insights into bilaterian evolution from three spiralian genomes.</title>
        <authorList>
            <person name="Simakov O."/>
            <person name="Marletaz F."/>
            <person name="Cho S.J."/>
            <person name="Edsinger-Gonzales E."/>
            <person name="Havlak P."/>
            <person name="Hellsten U."/>
            <person name="Kuo D.H."/>
            <person name="Larsson T."/>
            <person name="Lv J."/>
            <person name="Arendt D."/>
            <person name="Savage R."/>
            <person name="Osoegawa K."/>
            <person name="de Jong P."/>
            <person name="Grimwood J."/>
            <person name="Chapman J.A."/>
            <person name="Shapiro H."/>
            <person name="Aerts A."/>
            <person name="Otillar R.P."/>
            <person name="Terry A.Y."/>
            <person name="Boore J.L."/>
            <person name="Grigoriev I.V."/>
            <person name="Lindberg D.R."/>
            <person name="Seaver E.C."/>
            <person name="Weisblat D.A."/>
            <person name="Putnam N.H."/>
            <person name="Rokhsar D.S."/>
        </authorList>
    </citation>
    <scope>NUCLEOTIDE SEQUENCE [LARGE SCALE GENOMIC DNA]</scope>
</reference>
<evidence type="ECO:0000313" key="3">
    <source>
        <dbReference type="Proteomes" id="UP000030746"/>
    </source>
</evidence>
<feature type="compositionally biased region" description="Low complexity" evidence="1">
    <location>
        <begin position="399"/>
        <end position="412"/>
    </location>
</feature>
<feature type="compositionally biased region" description="Polar residues" evidence="1">
    <location>
        <begin position="477"/>
        <end position="489"/>
    </location>
</feature>
<protein>
    <submittedName>
        <fullName evidence="2">Uncharacterized protein</fullName>
    </submittedName>
</protein>
<dbReference type="EMBL" id="KB203382">
    <property type="protein sequence ID" value="ESO84815.1"/>
    <property type="molecule type" value="Genomic_DNA"/>
</dbReference>
<feature type="region of interest" description="Disordered" evidence="1">
    <location>
        <begin position="555"/>
        <end position="652"/>
    </location>
</feature>
<dbReference type="KEGG" id="lgi:LOTGIDRAFT_168302"/>
<dbReference type="GeneID" id="20240832"/>
<name>V3ZQN3_LOTGI</name>
<dbReference type="CTD" id="20240832"/>
<evidence type="ECO:0000256" key="1">
    <source>
        <dbReference type="SAM" id="MobiDB-lite"/>
    </source>
</evidence>
<feature type="region of interest" description="Disordered" evidence="1">
    <location>
        <begin position="187"/>
        <end position="252"/>
    </location>
</feature>
<proteinExistence type="predicted"/>
<dbReference type="Proteomes" id="UP000030746">
    <property type="component" value="Unassembled WGS sequence"/>
</dbReference>
<feature type="compositionally biased region" description="Low complexity" evidence="1">
    <location>
        <begin position="440"/>
        <end position="452"/>
    </location>
</feature>
<gene>
    <name evidence="2" type="ORF">LOTGIDRAFT_168302</name>
</gene>